<evidence type="ECO:0000313" key="8">
    <source>
        <dbReference type="EMBL" id="KAJ1646194.1"/>
    </source>
</evidence>
<keyword evidence="4 7" id="KW-1133">Transmembrane helix</keyword>
<feature type="compositionally biased region" description="Polar residues" evidence="6">
    <location>
        <begin position="271"/>
        <end position="287"/>
    </location>
</feature>
<dbReference type="PANTHER" id="PTHR30028:SF0">
    <property type="entry name" value="PROTEIN ALUMINUM SENSITIVE 3"/>
    <property type="match status" value="1"/>
</dbReference>
<dbReference type="GO" id="GO:0005886">
    <property type="term" value="C:plasma membrane"/>
    <property type="evidence" value="ECO:0007669"/>
    <property type="project" value="TreeGrafter"/>
</dbReference>
<dbReference type="Pfam" id="PF03649">
    <property type="entry name" value="UPF0014"/>
    <property type="match status" value="1"/>
</dbReference>
<feature type="transmembrane region" description="Helical" evidence="7">
    <location>
        <begin position="71"/>
        <end position="88"/>
    </location>
</feature>
<sequence length="313" mass="33205">MSFASENADSKPLSWGNVALAASLLLINVVISSIMRLNLEKQIIVAGTRCFVQLTVLGFLLKRVFATNNPLIVLGMALVLGALAALEVSEWKAKRTLKGMFWIAFLSICGSSLSVGLIGAIYAMNFDPALTASKFIPTMGMMYGNTMVGVALGMDSVLTLVDTRRDTIEATLCFGASRWEALRPIVVEAARTAMIPTITAVSITGLISIPGMMSGQILGGADVMDASRYQQVIMFMIAASVALGVVSASVAIAFAVVDSKPMLRTERISIKGTTANSNSSKSPNGTRTPAGLRSERSLVRMKSWKAVVVSSVE</sequence>
<dbReference type="InterPro" id="IPR035906">
    <property type="entry name" value="MetI-like_sf"/>
</dbReference>
<dbReference type="AlphaFoldDB" id="A0A9W7XJV4"/>
<dbReference type="Proteomes" id="UP001145021">
    <property type="component" value="Unassembled WGS sequence"/>
</dbReference>
<dbReference type="EMBL" id="JANBOH010000071">
    <property type="protein sequence ID" value="KAJ1646194.1"/>
    <property type="molecule type" value="Genomic_DNA"/>
</dbReference>
<dbReference type="InterPro" id="IPR005226">
    <property type="entry name" value="UPF0014_fam"/>
</dbReference>
<feature type="transmembrane region" description="Helical" evidence="7">
    <location>
        <begin position="100"/>
        <end position="122"/>
    </location>
</feature>
<proteinExistence type="inferred from homology"/>
<protein>
    <submittedName>
        <fullName evidence="8">Uncharacterized protein</fullName>
    </submittedName>
</protein>
<comment type="caution">
    <text evidence="8">The sequence shown here is derived from an EMBL/GenBank/DDBJ whole genome shotgun (WGS) entry which is preliminary data.</text>
</comment>
<feature type="region of interest" description="Disordered" evidence="6">
    <location>
        <begin position="269"/>
        <end position="293"/>
    </location>
</feature>
<evidence type="ECO:0000256" key="3">
    <source>
        <dbReference type="ARBA" id="ARBA00022692"/>
    </source>
</evidence>
<evidence type="ECO:0000256" key="5">
    <source>
        <dbReference type="ARBA" id="ARBA00023136"/>
    </source>
</evidence>
<evidence type="ECO:0000256" key="1">
    <source>
        <dbReference type="ARBA" id="ARBA00004141"/>
    </source>
</evidence>
<evidence type="ECO:0000313" key="9">
    <source>
        <dbReference type="Proteomes" id="UP001145021"/>
    </source>
</evidence>
<comment type="subcellular location">
    <subcellularLocation>
        <location evidence="1">Membrane</location>
        <topology evidence="1">Multi-pass membrane protein</topology>
    </subcellularLocation>
</comment>
<accession>A0A9W7XJV4</accession>
<dbReference type="Gene3D" id="1.10.3720.10">
    <property type="entry name" value="MetI-like"/>
    <property type="match status" value="1"/>
</dbReference>
<keyword evidence="3 7" id="KW-0812">Transmembrane</keyword>
<gene>
    <name evidence="8" type="ORF">LPJ64_002298</name>
</gene>
<reference evidence="8" key="1">
    <citation type="submission" date="2022-07" db="EMBL/GenBank/DDBJ databases">
        <title>Phylogenomic reconstructions and comparative analyses of Kickxellomycotina fungi.</title>
        <authorList>
            <person name="Reynolds N.K."/>
            <person name="Stajich J.E."/>
            <person name="Barry K."/>
            <person name="Grigoriev I.V."/>
            <person name="Crous P."/>
            <person name="Smith M.E."/>
        </authorList>
    </citation>
    <scope>NUCLEOTIDE SEQUENCE</scope>
    <source>
        <strain evidence="8">NBRC 105413</strain>
    </source>
</reference>
<feature type="transmembrane region" description="Helical" evidence="7">
    <location>
        <begin position="142"/>
        <end position="161"/>
    </location>
</feature>
<keyword evidence="5 7" id="KW-0472">Membrane</keyword>
<evidence type="ECO:0000256" key="7">
    <source>
        <dbReference type="SAM" id="Phobius"/>
    </source>
</evidence>
<keyword evidence="9" id="KW-1185">Reference proteome</keyword>
<evidence type="ECO:0000256" key="2">
    <source>
        <dbReference type="ARBA" id="ARBA00005268"/>
    </source>
</evidence>
<feature type="transmembrane region" description="Helical" evidence="7">
    <location>
        <begin position="233"/>
        <end position="257"/>
    </location>
</feature>
<evidence type="ECO:0000256" key="6">
    <source>
        <dbReference type="SAM" id="MobiDB-lite"/>
    </source>
</evidence>
<organism evidence="8 9">
    <name type="scientific">Coemansia asiatica</name>
    <dbReference type="NCBI Taxonomy" id="1052880"/>
    <lineage>
        <taxon>Eukaryota</taxon>
        <taxon>Fungi</taxon>
        <taxon>Fungi incertae sedis</taxon>
        <taxon>Zoopagomycota</taxon>
        <taxon>Kickxellomycotina</taxon>
        <taxon>Kickxellomycetes</taxon>
        <taxon>Kickxellales</taxon>
        <taxon>Kickxellaceae</taxon>
        <taxon>Coemansia</taxon>
    </lineage>
</organism>
<comment type="similarity">
    <text evidence="2">Belongs to the UPF0014 family.</text>
</comment>
<feature type="transmembrane region" description="Helical" evidence="7">
    <location>
        <begin position="12"/>
        <end position="31"/>
    </location>
</feature>
<evidence type="ECO:0000256" key="4">
    <source>
        <dbReference type="ARBA" id="ARBA00022989"/>
    </source>
</evidence>
<feature type="transmembrane region" description="Helical" evidence="7">
    <location>
        <begin position="193"/>
        <end position="213"/>
    </location>
</feature>
<name>A0A9W7XJV4_9FUNG</name>
<dbReference type="PANTHER" id="PTHR30028">
    <property type="entry name" value="UPF0014 INNER MEMBRANE PROTEIN YBBM-RELATED"/>
    <property type="match status" value="1"/>
</dbReference>